<dbReference type="InterPro" id="IPR023393">
    <property type="entry name" value="START-like_dom_sf"/>
</dbReference>
<keyword evidence="2" id="KW-1185">Reference proteome</keyword>
<proteinExistence type="predicted"/>
<protein>
    <submittedName>
        <fullName evidence="1">SRPBCC family protein</fullName>
    </submittedName>
</protein>
<dbReference type="EMBL" id="JAUHQA010000001">
    <property type="protein sequence ID" value="MDN4479470.1"/>
    <property type="molecule type" value="Genomic_DNA"/>
</dbReference>
<name>A0ABT8GDG2_9MICO</name>
<dbReference type="SUPFAM" id="SSF55961">
    <property type="entry name" value="Bet v1-like"/>
    <property type="match status" value="1"/>
</dbReference>
<reference evidence="1" key="1">
    <citation type="submission" date="2023-06" db="EMBL/GenBank/DDBJ databases">
        <title>Egi l300058.</title>
        <authorList>
            <person name="Gao L."/>
            <person name="Fang B.-Z."/>
            <person name="Li W.-J."/>
        </authorList>
    </citation>
    <scope>NUCLEOTIDE SEQUENCE</scope>
    <source>
        <strain evidence="1">EGI L300058</strain>
    </source>
</reference>
<evidence type="ECO:0000313" key="1">
    <source>
        <dbReference type="EMBL" id="MDN4479470.1"/>
    </source>
</evidence>
<evidence type="ECO:0000313" key="2">
    <source>
        <dbReference type="Proteomes" id="UP001172708"/>
    </source>
</evidence>
<sequence>MIDVGYVVVSSSAPPEAFFERWIAPETHAEWASSREWMHLDEPIAIGARGKVKSTTGEPLPVRITGLERPYVYSETTELDGAELTVHHEARPHDGGSRVELRAWLEGPRAADLEREFRANVQRALEADIAALVALVEGTPADLNASDAVTDGTVIDSEVADGKAD</sequence>
<dbReference type="Proteomes" id="UP001172708">
    <property type="component" value="Unassembled WGS sequence"/>
</dbReference>
<gene>
    <name evidence="1" type="ORF">QQX02_00850</name>
</gene>
<organism evidence="1 2">
    <name type="scientific">Demequina muriae</name>
    <dbReference type="NCBI Taxonomy" id="3051664"/>
    <lineage>
        <taxon>Bacteria</taxon>
        <taxon>Bacillati</taxon>
        <taxon>Actinomycetota</taxon>
        <taxon>Actinomycetes</taxon>
        <taxon>Micrococcales</taxon>
        <taxon>Demequinaceae</taxon>
        <taxon>Demequina</taxon>
    </lineage>
</organism>
<comment type="caution">
    <text evidence="1">The sequence shown here is derived from an EMBL/GenBank/DDBJ whole genome shotgun (WGS) entry which is preliminary data.</text>
</comment>
<dbReference type="Gene3D" id="3.30.530.20">
    <property type="match status" value="1"/>
</dbReference>
<accession>A0ABT8GDG2</accession>
<dbReference type="RefSeq" id="WP_301140615.1">
    <property type="nucleotide sequence ID" value="NZ_JAUHQA010000001.1"/>
</dbReference>
<dbReference type="CDD" id="cd07812">
    <property type="entry name" value="SRPBCC"/>
    <property type="match status" value="1"/>
</dbReference>